<keyword evidence="1" id="KW-0479">Metal-binding</keyword>
<dbReference type="RefSeq" id="WP_192509760.1">
    <property type="nucleotide sequence ID" value="NZ_AQGV01000015.1"/>
</dbReference>
<protein>
    <submittedName>
        <fullName evidence="3">Lactoylglutathione lyase</fullName>
    </submittedName>
</protein>
<dbReference type="Gene3D" id="3.10.180.10">
    <property type="entry name" value="2,3-Dihydroxybiphenyl 1,2-Dioxygenase, domain 1"/>
    <property type="match status" value="1"/>
</dbReference>
<dbReference type="SUPFAM" id="SSF54593">
    <property type="entry name" value="Glyoxalase/Bleomycin resistance protein/Dihydroxybiphenyl dioxygenase"/>
    <property type="match status" value="1"/>
</dbReference>
<evidence type="ECO:0000313" key="3">
    <source>
        <dbReference type="EMBL" id="MBE0370705.1"/>
    </source>
</evidence>
<dbReference type="PANTHER" id="PTHR43048">
    <property type="entry name" value="METHYLMALONYL-COA EPIMERASE"/>
    <property type="match status" value="1"/>
</dbReference>
<evidence type="ECO:0000259" key="2">
    <source>
        <dbReference type="PROSITE" id="PS51819"/>
    </source>
</evidence>
<dbReference type="InterPro" id="IPR051785">
    <property type="entry name" value="MMCE/EMCE_epimerase"/>
</dbReference>
<dbReference type="InterPro" id="IPR004360">
    <property type="entry name" value="Glyas_Fos-R_dOase_dom"/>
</dbReference>
<evidence type="ECO:0000313" key="4">
    <source>
        <dbReference type="Proteomes" id="UP000615755"/>
    </source>
</evidence>
<dbReference type="Proteomes" id="UP000615755">
    <property type="component" value="Unassembled WGS sequence"/>
</dbReference>
<organism evidence="3 4">
    <name type="scientific">Pseudoalteromonas aurantia 208</name>
    <dbReference type="NCBI Taxonomy" id="1314867"/>
    <lineage>
        <taxon>Bacteria</taxon>
        <taxon>Pseudomonadati</taxon>
        <taxon>Pseudomonadota</taxon>
        <taxon>Gammaproteobacteria</taxon>
        <taxon>Alteromonadales</taxon>
        <taxon>Pseudoalteromonadaceae</taxon>
        <taxon>Pseudoalteromonas</taxon>
    </lineage>
</organism>
<dbReference type="Pfam" id="PF00903">
    <property type="entry name" value="Glyoxalase"/>
    <property type="match status" value="1"/>
</dbReference>
<keyword evidence="3" id="KW-0456">Lyase</keyword>
<accession>A0ABR9EI77</accession>
<reference evidence="3 4" key="1">
    <citation type="submission" date="2015-03" db="EMBL/GenBank/DDBJ databases">
        <title>Genome sequence of Pseudoalteromonas aurantia.</title>
        <authorList>
            <person name="Xie B.-B."/>
            <person name="Rong J.-C."/>
            <person name="Qin Q.-L."/>
            <person name="Zhang Y.-Z."/>
        </authorList>
    </citation>
    <scope>NUCLEOTIDE SEQUENCE [LARGE SCALE GENOMIC DNA]</scope>
    <source>
        <strain evidence="3 4">208</strain>
    </source>
</reference>
<proteinExistence type="predicted"/>
<dbReference type="InterPro" id="IPR029068">
    <property type="entry name" value="Glyas_Bleomycin-R_OHBP_Dase"/>
</dbReference>
<feature type="domain" description="VOC" evidence="2">
    <location>
        <begin position="31"/>
        <end position="156"/>
    </location>
</feature>
<keyword evidence="4" id="KW-1185">Reference proteome</keyword>
<evidence type="ECO:0000256" key="1">
    <source>
        <dbReference type="ARBA" id="ARBA00022723"/>
    </source>
</evidence>
<name>A0ABR9EI77_9GAMM</name>
<dbReference type="EMBL" id="AQGV01000015">
    <property type="protein sequence ID" value="MBE0370705.1"/>
    <property type="molecule type" value="Genomic_DNA"/>
</dbReference>
<comment type="caution">
    <text evidence="3">The sequence shown here is derived from an EMBL/GenBank/DDBJ whole genome shotgun (WGS) entry which is preliminary data.</text>
</comment>
<gene>
    <name evidence="3" type="primary">gloA</name>
    <name evidence="3" type="ORF">PAUR_b0789</name>
</gene>
<sequence>MKTNLILIVLIGLNFFTGAVFAKSDPIAIGGVNHVGLTVSDLELSKAFFVDQLGFKVNGHDTTYPAYFLSNEHVMVTLWQVVAPLSMQPFNRKNNVGLHHLAFNVSSVAQLNALHERFKTLKNMKIEFAPELLGKGPTQHMMIREPSGNRIEFIVRSGK</sequence>
<dbReference type="InterPro" id="IPR037523">
    <property type="entry name" value="VOC_core"/>
</dbReference>
<dbReference type="PROSITE" id="PS51819">
    <property type="entry name" value="VOC"/>
    <property type="match status" value="1"/>
</dbReference>
<dbReference type="PANTHER" id="PTHR43048:SF3">
    <property type="entry name" value="METHYLMALONYL-COA EPIMERASE, MITOCHONDRIAL"/>
    <property type="match status" value="1"/>
</dbReference>
<dbReference type="GO" id="GO:0016829">
    <property type="term" value="F:lyase activity"/>
    <property type="evidence" value="ECO:0007669"/>
    <property type="project" value="UniProtKB-KW"/>
</dbReference>